<protein>
    <recommendedName>
        <fullName evidence="1">DDE-1 domain-containing protein</fullName>
    </recommendedName>
</protein>
<evidence type="ECO:0000259" key="1">
    <source>
        <dbReference type="Pfam" id="PF03184"/>
    </source>
</evidence>
<dbReference type="InterPro" id="IPR050863">
    <property type="entry name" value="CenT-Element_Derived"/>
</dbReference>
<dbReference type="PANTHER" id="PTHR19303">
    <property type="entry name" value="TRANSPOSON"/>
    <property type="match status" value="1"/>
</dbReference>
<sequence length="491" mass="57027">MDIKNFKKVYQEETTSKLECCRSSESSARAYIKNNITKTVIFRRVHDSRVIPDSQLTGRPCNLPRDVDDLIEAVIIARSEWDFPTCFVDNRPGDDWYYRFMRDHPYISLRKPESFQKRRSDAADPFAIGVYDFYDKLEKLVEEYGLQECPYLIFNCDETEFPTDPAKTKALKEKFQLNRWRVWQREYFCQYRGWHLPPLIILKGKALQARWTSREDYPGTMYSASGKGYMVHPTFYMCRKESFFPFVKSGRETFASQDKHMLLIIDGHSSHSNVRIINLALENKIVLVSLPSHIIHIIMQSLDKTVFGPVKIAWDRILVDHGKKTIVWQVSVTPELIKAGFRETGCYPVNWEKFPAHYLKRDAVELYQKTKSLQVAKCIPLDQPTDQNASNDDSIEENGSEDLTFKSMPAVSTSSSHTDMINSKDCDASQNTKILKTVSPEVRVFAEFFLQKLSHEPILQSQDAQEQGNEKKIHLKRLQYGEVLTRKDVLE</sequence>
<feature type="domain" description="DDE-1" evidence="1">
    <location>
        <begin position="195"/>
        <end position="312"/>
    </location>
</feature>
<keyword evidence="3" id="KW-1185">Reference proteome</keyword>
<dbReference type="EMBL" id="JARBHB010000010">
    <property type="protein sequence ID" value="KAJ8874422.1"/>
    <property type="molecule type" value="Genomic_DNA"/>
</dbReference>
<accession>A0ABQ9GQW7</accession>
<dbReference type="PANTHER" id="PTHR19303:SF74">
    <property type="entry name" value="POGO TRANSPOSABLE ELEMENT WITH KRAB DOMAIN"/>
    <property type="match status" value="1"/>
</dbReference>
<evidence type="ECO:0000313" key="2">
    <source>
        <dbReference type="EMBL" id="KAJ8874422.1"/>
    </source>
</evidence>
<dbReference type="Pfam" id="PF03184">
    <property type="entry name" value="DDE_1"/>
    <property type="match status" value="1"/>
</dbReference>
<dbReference type="InterPro" id="IPR004875">
    <property type="entry name" value="DDE_SF_endonuclease_dom"/>
</dbReference>
<comment type="caution">
    <text evidence="2">The sequence shown here is derived from an EMBL/GenBank/DDBJ whole genome shotgun (WGS) entry which is preliminary data.</text>
</comment>
<name>A0ABQ9GQW7_9NEOP</name>
<dbReference type="Proteomes" id="UP001159363">
    <property type="component" value="Chromosome 9"/>
</dbReference>
<organism evidence="2 3">
    <name type="scientific">Dryococelus australis</name>
    <dbReference type="NCBI Taxonomy" id="614101"/>
    <lineage>
        <taxon>Eukaryota</taxon>
        <taxon>Metazoa</taxon>
        <taxon>Ecdysozoa</taxon>
        <taxon>Arthropoda</taxon>
        <taxon>Hexapoda</taxon>
        <taxon>Insecta</taxon>
        <taxon>Pterygota</taxon>
        <taxon>Neoptera</taxon>
        <taxon>Polyneoptera</taxon>
        <taxon>Phasmatodea</taxon>
        <taxon>Verophasmatodea</taxon>
        <taxon>Anareolatae</taxon>
        <taxon>Phasmatidae</taxon>
        <taxon>Eurycanthinae</taxon>
        <taxon>Dryococelus</taxon>
    </lineage>
</organism>
<gene>
    <name evidence="2" type="ORF">PR048_025271</name>
</gene>
<evidence type="ECO:0000313" key="3">
    <source>
        <dbReference type="Proteomes" id="UP001159363"/>
    </source>
</evidence>
<proteinExistence type="predicted"/>
<reference evidence="2 3" key="1">
    <citation type="submission" date="2023-02" db="EMBL/GenBank/DDBJ databases">
        <title>LHISI_Scaffold_Assembly.</title>
        <authorList>
            <person name="Stuart O.P."/>
            <person name="Cleave R."/>
            <person name="Magrath M.J.L."/>
            <person name="Mikheyev A.S."/>
        </authorList>
    </citation>
    <scope>NUCLEOTIDE SEQUENCE [LARGE SCALE GENOMIC DNA]</scope>
    <source>
        <strain evidence="2">Daus_M_001</strain>
        <tissue evidence="2">Leg muscle</tissue>
    </source>
</reference>